<reference evidence="3 4" key="1">
    <citation type="journal article" date="2019" name="Sci. Rep.">
        <title>Comparative genomics of chytrid fungi reveal insights into the obligate biotrophic and pathogenic lifestyle of Synchytrium endobioticum.</title>
        <authorList>
            <person name="van de Vossenberg B.T.L.H."/>
            <person name="Warris S."/>
            <person name="Nguyen H.D.T."/>
            <person name="van Gent-Pelzer M.P.E."/>
            <person name="Joly D.L."/>
            <person name="van de Geest H.C."/>
            <person name="Bonants P.J.M."/>
            <person name="Smith D.S."/>
            <person name="Levesque C.A."/>
            <person name="van der Lee T.A.J."/>
        </authorList>
    </citation>
    <scope>NUCLEOTIDE SEQUENCE [LARGE SCALE GENOMIC DNA]</scope>
    <source>
        <strain evidence="3 4">CBS 675.73</strain>
    </source>
</reference>
<dbReference type="GO" id="GO:0051087">
    <property type="term" value="F:protein-folding chaperone binding"/>
    <property type="evidence" value="ECO:0007669"/>
    <property type="project" value="InterPro"/>
</dbReference>
<keyword evidence="4" id="KW-1185">Reference proteome</keyword>
<dbReference type="GO" id="GO:0001671">
    <property type="term" value="F:ATPase activator activity"/>
    <property type="evidence" value="ECO:0007669"/>
    <property type="project" value="InterPro"/>
</dbReference>
<dbReference type="SUPFAM" id="SSF55961">
    <property type="entry name" value="Bet v1-like"/>
    <property type="match status" value="1"/>
</dbReference>
<dbReference type="AlphaFoldDB" id="A0A507FKT9"/>
<comment type="caution">
    <text evidence="3">The sequence shown here is derived from an EMBL/GenBank/DDBJ whole genome shotgun (WGS) entry which is preliminary data.</text>
</comment>
<protein>
    <recommendedName>
        <fullName evidence="2">Activator of Hsp90 ATPase AHSA1-like N-terminal domain-containing protein</fullName>
    </recommendedName>
</protein>
<dbReference type="InterPro" id="IPR036338">
    <property type="entry name" value="Aha1"/>
</dbReference>
<evidence type="ECO:0000259" key="2">
    <source>
        <dbReference type="SMART" id="SM01000"/>
    </source>
</evidence>
<dbReference type="PANTHER" id="PTHR13009:SF22">
    <property type="entry name" value="LD43819P"/>
    <property type="match status" value="1"/>
</dbReference>
<name>A0A507FKT9_9FUNG</name>
<feature type="domain" description="Activator of Hsp90 ATPase AHSA1-like N-terminal" evidence="2">
    <location>
        <begin position="22"/>
        <end position="155"/>
    </location>
</feature>
<dbReference type="STRING" id="246404.A0A507FKT9"/>
<gene>
    <name evidence="3" type="ORF">CcCBS67573_g01877</name>
</gene>
<evidence type="ECO:0000313" key="4">
    <source>
        <dbReference type="Proteomes" id="UP000320333"/>
    </source>
</evidence>
<accession>A0A507FKT9</accession>
<dbReference type="Proteomes" id="UP000320333">
    <property type="component" value="Unassembled WGS sequence"/>
</dbReference>
<dbReference type="EMBL" id="QEAP01000034">
    <property type="protein sequence ID" value="TPX76852.1"/>
    <property type="molecule type" value="Genomic_DNA"/>
</dbReference>
<proteinExistence type="inferred from homology"/>
<evidence type="ECO:0000313" key="3">
    <source>
        <dbReference type="EMBL" id="TPX76852.1"/>
    </source>
</evidence>
<dbReference type="Pfam" id="PF09229">
    <property type="entry name" value="Aha1_N"/>
    <property type="match status" value="1"/>
</dbReference>
<dbReference type="Pfam" id="PF08327">
    <property type="entry name" value="AHSA1"/>
    <property type="match status" value="1"/>
</dbReference>
<dbReference type="CDD" id="cd08892">
    <property type="entry name" value="SRPBCC_Aha1"/>
    <property type="match status" value="1"/>
</dbReference>
<dbReference type="InterPro" id="IPR023393">
    <property type="entry name" value="START-like_dom_sf"/>
</dbReference>
<dbReference type="SUPFAM" id="SSF103111">
    <property type="entry name" value="Activator of Hsp90 ATPase, Aha1"/>
    <property type="match status" value="1"/>
</dbReference>
<evidence type="ECO:0000256" key="1">
    <source>
        <dbReference type="ARBA" id="ARBA00006817"/>
    </source>
</evidence>
<dbReference type="SMART" id="SM01000">
    <property type="entry name" value="Aha1_N"/>
    <property type="match status" value="1"/>
</dbReference>
<dbReference type="GO" id="GO:0006457">
    <property type="term" value="P:protein folding"/>
    <property type="evidence" value="ECO:0007669"/>
    <property type="project" value="TreeGrafter"/>
</dbReference>
<dbReference type="InterPro" id="IPR015310">
    <property type="entry name" value="AHSA1-like_N"/>
</dbReference>
<comment type="similarity">
    <text evidence="1">Belongs to the AHA1 family.</text>
</comment>
<dbReference type="InterPro" id="IPR013538">
    <property type="entry name" value="ASHA1/2-like_C"/>
</dbReference>
<dbReference type="Gene3D" id="3.30.530.20">
    <property type="match status" value="1"/>
</dbReference>
<dbReference type="OrthoDB" id="567237at2759"/>
<dbReference type="GO" id="GO:0005829">
    <property type="term" value="C:cytosol"/>
    <property type="evidence" value="ECO:0007669"/>
    <property type="project" value="TreeGrafter"/>
</dbReference>
<dbReference type="PANTHER" id="PTHR13009">
    <property type="entry name" value="HEAT SHOCK PROTEIN 90 HSP90 CO-CHAPERONE AHA-1"/>
    <property type="match status" value="1"/>
</dbReference>
<sequence length="331" mass="36477">MLNASEPAQTNWKNVNNWHWVEKNCIPWAKEYVPSVLKGLTKEVDNVLLATGEVSGFSGDADINQRKGKLITVYDIAFNVAWEAKFDTDKTVSGRINIPEFMHDTDADELVAEVTTEVTSAEAQTMRSLVIKHLVPLIKEKLANFSKDMIAANGKDVHITKDEMKGHPAGTQYKPKPPAADDAEVAKKANVPSSVVGALSTITMNVEFVCSASDLYNTLLEPGRAQIWSRGPAQIKPEVGAEVSLFGGNVSGKILELVPNKKIVQTWRLKSWPSNHYSKVTINLEEQRESVTLRLTQTEVPVGEKDLTQKNWTGYYFNGIKGAFGFGAVGF</sequence>
<organism evidence="3 4">
    <name type="scientific">Chytriomyces confervae</name>
    <dbReference type="NCBI Taxonomy" id="246404"/>
    <lineage>
        <taxon>Eukaryota</taxon>
        <taxon>Fungi</taxon>
        <taxon>Fungi incertae sedis</taxon>
        <taxon>Chytridiomycota</taxon>
        <taxon>Chytridiomycota incertae sedis</taxon>
        <taxon>Chytridiomycetes</taxon>
        <taxon>Chytridiales</taxon>
        <taxon>Chytriomycetaceae</taxon>
        <taxon>Chytriomyces</taxon>
    </lineage>
</organism>
<dbReference type="Gene3D" id="3.15.10.20">
    <property type="entry name" value="Activator of Hsp90 ATPase Aha1, N-terminal domain"/>
    <property type="match status" value="1"/>
</dbReference>